<gene>
    <name evidence="4" type="ORF">COV59_00325</name>
</gene>
<dbReference type="PANTHER" id="PTHR37397">
    <property type="entry name" value="SI:CH211-183D21.1"/>
    <property type="match status" value="1"/>
</dbReference>
<protein>
    <recommendedName>
        <fullName evidence="6">PKD domain-containing protein</fullName>
    </recommendedName>
</protein>
<feature type="domain" description="LTD" evidence="3">
    <location>
        <begin position="468"/>
        <end position="580"/>
    </location>
</feature>
<dbReference type="AlphaFoldDB" id="A0A2H0N6Q5"/>
<dbReference type="InterPro" id="IPR013783">
    <property type="entry name" value="Ig-like_fold"/>
</dbReference>
<feature type="compositionally biased region" description="Polar residues" evidence="1">
    <location>
        <begin position="415"/>
        <end position="427"/>
    </location>
</feature>
<evidence type="ECO:0008006" key="6">
    <source>
        <dbReference type="Google" id="ProtNLM"/>
    </source>
</evidence>
<evidence type="ECO:0000256" key="1">
    <source>
        <dbReference type="SAM" id="MobiDB-lite"/>
    </source>
</evidence>
<dbReference type="SUPFAM" id="SSF74853">
    <property type="entry name" value="Lamin A/C globular tail domain"/>
    <property type="match status" value="4"/>
</dbReference>
<dbReference type="SUPFAM" id="SSF49299">
    <property type="entry name" value="PKD domain"/>
    <property type="match status" value="1"/>
</dbReference>
<evidence type="ECO:0000259" key="3">
    <source>
        <dbReference type="PROSITE" id="PS51841"/>
    </source>
</evidence>
<dbReference type="PROSITE" id="PS51841">
    <property type="entry name" value="LTD"/>
    <property type="match status" value="3"/>
</dbReference>
<dbReference type="SMART" id="SM00089">
    <property type="entry name" value="PKD"/>
    <property type="match status" value="1"/>
</dbReference>
<comment type="caution">
    <text evidence="4">The sequence shown here is derived from an EMBL/GenBank/DDBJ whole genome shotgun (WGS) entry which is preliminary data.</text>
</comment>
<organism evidence="4 5">
    <name type="scientific">Candidatus Magasanikbacteria bacterium CG11_big_fil_rev_8_21_14_0_20_39_34</name>
    <dbReference type="NCBI Taxonomy" id="1974653"/>
    <lineage>
        <taxon>Bacteria</taxon>
        <taxon>Candidatus Magasanikiibacteriota</taxon>
    </lineage>
</organism>
<evidence type="ECO:0000259" key="2">
    <source>
        <dbReference type="PROSITE" id="PS50093"/>
    </source>
</evidence>
<dbReference type="EMBL" id="PCWN01000001">
    <property type="protein sequence ID" value="PIR04557.1"/>
    <property type="molecule type" value="Genomic_DNA"/>
</dbReference>
<dbReference type="CDD" id="cd00146">
    <property type="entry name" value="PKD"/>
    <property type="match status" value="1"/>
</dbReference>
<dbReference type="PROSITE" id="PS50093">
    <property type="entry name" value="PKD"/>
    <property type="match status" value="1"/>
</dbReference>
<dbReference type="InterPro" id="IPR000601">
    <property type="entry name" value="PKD_dom"/>
</dbReference>
<evidence type="ECO:0000313" key="4">
    <source>
        <dbReference type="EMBL" id="PIR04557.1"/>
    </source>
</evidence>
<reference evidence="4 5" key="1">
    <citation type="submission" date="2017-09" db="EMBL/GenBank/DDBJ databases">
        <title>Depth-based differentiation of microbial function through sediment-hosted aquifers and enrichment of novel symbionts in the deep terrestrial subsurface.</title>
        <authorList>
            <person name="Probst A.J."/>
            <person name="Ladd B."/>
            <person name="Jarett J.K."/>
            <person name="Geller-Mcgrath D.E."/>
            <person name="Sieber C.M."/>
            <person name="Emerson J.B."/>
            <person name="Anantharaman K."/>
            <person name="Thomas B.C."/>
            <person name="Malmstrom R."/>
            <person name="Stieglmeier M."/>
            <person name="Klingl A."/>
            <person name="Woyke T."/>
            <person name="Ryan C.M."/>
            <person name="Banfield J.F."/>
        </authorList>
    </citation>
    <scope>NUCLEOTIDE SEQUENCE [LARGE SCALE GENOMIC DNA]</scope>
    <source>
        <strain evidence="4">CG11_big_fil_rev_8_21_14_0_20_39_34</strain>
    </source>
</reference>
<dbReference type="InterPro" id="IPR001322">
    <property type="entry name" value="Lamin_tail_dom"/>
</dbReference>
<dbReference type="Pfam" id="PF00932">
    <property type="entry name" value="LTD"/>
    <property type="match status" value="5"/>
</dbReference>
<dbReference type="Proteomes" id="UP000229600">
    <property type="component" value="Unassembled WGS sequence"/>
</dbReference>
<evidence type="ECO:0000313" key="5">
    <source>
        <dbReference type="Proteomes" id="UP000229600"/>
    </source>
</evidence>
<feature type="region of interest" description="Disordered" evidence="1">
    <location>
        <begin position="410"/>
        <end position="432"/>
    </location>
</feature>
<feature type="domain" description="LTD" evidence="3">
    <location>
        <begin position="860"/>
        <end position="1082"/>
    </location>
</feature>
<dbReference type="Gene3D" id="2.60.40.1260">
    <property type="entry name" value="Lamin Tail domain"/>
    <property type="match status" value="1"/>
</dbReference>
<feature type="region of interest" description="Disordered" evidence="1">
    <location>
        <begin position="175"/>
        <end position="224"/>
    </location>
</feature>
<dbReference type="InterPro" id="IPR022409">
    <property type="entry name" value="PKD/Chitinase_dom"/>
</dbReference>
<feature type="domain" description="PKD" evidence="2">
    <location>
        <begin position="224"/>
        <end position="312"/>
    </location>
</feature>
<dbReference type="Pfam" id="PF18911">
    <property type="entry name" value="PKD_4"/>
    <property type="match status" value="2"/>
</dbReference>
<dbReference type="Gene3D" id="2.60.40.10">
    <property type="entry name" value="Immunoglobulins"/>
    <property type="match status" value="2"/>
</dbReference>
<dbReference type="InterPro" id="IPR036415">
    <property type="entry name" value="Lamin_tail_dom_sf"/>
</dbReference>
<accession>A0A2H0N6Q5</accession>
<dbReference type="CDD" id="cd03524">
    <property type="entry name" value="RPA2_OBF_family"/>
    <property type="match status" value="1"/>
</dbReference>
<feature type="domain" description="LTD" evidence="3">
    <location>
        <begin position="632"/>
        <end position="741"/>
    </location>
</feature>
<sequence length="1264" mass="139905">MKIYRRGLFFAFLLPLGAIFLFTLFSFQKIFVTADGPNFSNHIVISEVSTKGDTSSKDEYVELYNPTNELINLSGISLYKFTATKIQSEDKILIANLDNQSIPSHGFFLVAHQDYVIANSTQDNYVAPDFVYGDSSSTVSIADHNTLFLEDSSEVIDLVGFGNILSYEEAAAQNPTTGKSIERFPTGSLGNGQDTNNNANDFLRNDRSPQNSQSAPLPYENHPPQVYVTSNLSNIYAGESVSFDASLSSDPDGDTLTFFWDFNDSHTTTTEQATIQHVFSTPGDYLVSVTVSDTKGQTDTKSLLISVEGRNGVPQPVGTPLKINEFLSNPTPSEYEWVEIYNAGLTPIDITGFSLKDNVRTTYLDGVLQEESFLIVTSSNRFNNSGDIIELKDRNEKIIDRLYYGSYTDAEHTDNTTNAPAPETAQSGIRLPDGFDTDRDSTDFSITTQPTPGSPNVFVPIQKKQTNTKTPATPPASGSYQEQKNTFHESDVVINEIVSDPTDGQVEFIEFYNTQKNNIYLGGWWIEDGGATRTLLEDRIILPHDFYVLENPRGRLNNEGDLIKLYDKDGQLIDSLGYGELGAAPIAHDPSSLARKKDGIDTNYDEADFVVTKIITKGKANSIQEEKENMSEKTSLPIQENGVIHAPLKIIRFSPNPVGQDSENEFIEIQNTGELSFDVTGFKLADASAKQYTIHDLILLPQESHVFWRSETGIALNNSGEEEVKILSPSGNIIHQINYNKTIQEGEVYIFHNGLGGWVKNFDPHSTTTPENLAPNIVISIPKNLQKNTHILLDASDTTDPENDPLEFEWHIDSQTKEGELVEFMFDHEGLFSGTLLVHDGFNTSSEAFLLSLGENFGTGGYNWADPATLIISEIMPNPYGDDEAEFIELFNPNEDDMDLSGLQLDDVDGGSKPFPFPTGTILKGNDYKVFGRGKTGLVLNNDSDTVRILDQKNMVIQSTSYNMAKEGYAFVYKSYNQYVWTNSPTPGKQNVFTFSVPPSSTKKTQQNFFIKATLENLHNADIGDKVIVEGRVAALPGTLGSQIFYIQNESSGVQVYMYKKDFPNIHIGDMVEVSGEISVVSGETRVKISDKKDIKVISSGHTDLFPLQIEIGNIVDTMVGKLVKLSGEITELKGSQMYLDDGTSEMKIYFKKNTGITKSFYHLGNRVSVTGIVSKRSNEFQLLPRSTEDILILDPIEKTIRDSSSETITEPPEAITEKYLTATAGGLTSILIGLLARARGTMALNFLKKISSSSLSFVKRWRG</sequence>
<feature type="compositionally biased region" description="Polar residues" evidence="1">
    <location>
        <begin position="191"/>
        <end position="200"/>
    </location>
</feature>
<proteinExistence type="predicted"/>
<dbReference type="InterPro" id="IPR035986">
    <property type="entry name" value="PKD_dom_sf"/>
</dbReference>
<dbReference type="PANTHER" id="PTHR37397:SF1">
    <property type="entry name" value="LTD DOMAIN-CONTAINING PROTEIN"/>
    <property type="match status" value="1"/>
</dbReference>
<name>A0A2H0N6Q5_9BACT</name>